<keyword evidence="7" id="KW-0732">Signal</keyword>
<keyword evidence="11" id="KW-1015">Disulfide bond</keyword>
<keyword evidence="4" id="KW-0796">Tight junction</keyword>
<evidence type="ECO:0000256" key="1">
    <source>
        <dbReference type="ARBA" id="ARBA00004251"/>
    </source>
</evidence>
<keyword evidence="6 18" id="KW-0812">Transmembrane</keyword>
<feature type="compositionally biased region" description="Low complexity" evidence="17">
    <location>
        <begin position="173"/>
        <end position="182"/>
    </location>
</feature>
<feature type="compositionally biased region" description="Basic residues" evidence="17">
    <location>
        <begin position="119"/>
        <end position="131"/>
    </location>
</feature>
<sequence>GLAQRRGQGCCWTPSPALQRQSPWLSRLPSRAQGGAGEPHVPPAPSASPRSFPVGQKFSKNLHPPRLKTQKVLCQGEGGEELELGGRSCPPRPPRPPQPPQPARPGSSPRGQLAAPRPAGHKAARGPRRRGGGAPGASLPPLASSRALIRTQPTPRLHPPPSPPRRTPPQPAPQGGAAQTPALPLPSPRAGHTCPRAAPRPGTDPPPASLLRSRPQNFRGPRPASPPPRSLQLGPREDGEEEPPPPPAAAAALPGGRAGLEDGKSPQRRGLTFFQSWDHKAYGFSAPKGHQVVTATEYQEVILACKYPKKTISSRLEWKKLGRSVSFVYYQQALQGDFKDRAEMIDFSIRIKNVTRNDAGKYRCEVSAPSEQGQNLEEDTVTLEVLVAPAVPACEVPNSALSGTVVELRCQDKEGNPAPEYTWFKDGVPLSENPKLGSQSTNSSYTMNTKSGTLQFNTVSKLDSGEYSCEARNSVGHRRCPGKRMQVDDLNISGIIAAVVVVALVISVCGLGVCYAQRKGYFSKETSFQKSSSSSKATTMSENDFKHTKSFII</sequence>
<evidence type="ECO:0000256" key="17">
    <source>
        <dbReference type="SAM" id="MobiDB-lite"/>
    </source>
</evidence>
<dbReference type="AlphaFoldDB" id="A0A8C0T3F5"/>
<comment type="similarity">
    <text evidence="3">Belongs to the immunoglobulin superfamily.</text>
</comment>
<feature type="compositionally biased region" description="Pro residues" evidence="17">
    <location>
        <begin position="156"/>
        <end position="172"/>
    </location>
</feature>
<dbReference type="InterPro" id="IPR036179">
    <property type="entry name" value="Ig-like_dom_sf"/>
</dbReference>
<dbReference type="CDD" id="cd20946">
    <property type="entry name" value="IgV_1_JAM1-like"/>
    <property type="match status" value="1"/>
</dbReference>
<keyword evidence="8" id="KW-0965">Cell junction</keyword>
<dbReference type="PANTHER" id="PTHR44663">
    <property type="entry name" value="JUNCTIONAL ADHESION MOLECULE B"/>
    <property type="match status" value="1"/>
</dbReference>
<evidence type="ECO:0000256" key="13">
    <source>
        <dbReference type="ARBA" id="ARBA00023319"/>
    </source>
</evidence>
<dbReference type="PROSITE" id="PS50835">
    <property type="entry name" value="IG_LIKE"/>
    <property type="match status" value="2"/>
</dbReference>
<feature type="compositionally biased region" description="Low complexity" evidence="17">
    <location>
        <begin position="136"/>
        <end position="155"/>
    </location>
</feature>
<protein>
    <recommendedName>
        <fullName evidence="14">Junctional adhesion molecule B</fullName>
    </recommendedName>
    <alternativeName>
        <fullName evidence="15">Junctional adhesion molecule 2</fullName>
    </alternativeName>
    <alternativeName>
        <fullName evidence="16">Vascular endothelial junction-associated molecule</fullName>
    </alternativeName>
</protein>
<evidence type="ECO:0000256" key="9">
    <source>
        <dbReference type="ARBA" id="ARBA00022989"/>
    </source>
</evidence>
<dbReference type="SMART" id="SM00409">
    <property type="entry name" value="IG"/>
    <property type="match status" value="2"/>
</dbReference>
<dbReference type="InterPro" id="IPR013106">
    <property type="entry name" value="Ig_V-set"/>
</dbReference>
<dbReference type="SMART" id="SM00406">
    <property type="entry name" value="IGv"/>
    <property type="match status" value="1"/>
</dbReference>
<proteinExistence type="inferred from homology"/>
<evidence type="ECO:0000256" key="3">
    <source>
        <dbReference type="ARBA" id="ARBA00008637"/>
    </source>
</evidence>
<evidence type="ECO:0000256" key="6">
    <source>
        <dbReference type="ARBA" id="ARBA00022692"/>
    </source>
</evidence>
<dbReference type="GO" id="GO:0005886">
    <property type="term" value="C:plasma membrane"/>
    <property type="evidence" value="ECO:0007669"/>
    <property type="project" value="UniProtKB-SubCell"/>
</dbReference>
<keyword evidence="5" id="KW-1003">Cell membrane</keyword>
<dbReference type="Pfam" id="PF07686">
    <property type="entry name" value="V-set"/>
    <property type="match status" value="1"/>
</dbReference>
<accession>A0A8C0T3F5</accession>
<evidence type="ECO:0000256" key="14">
    <source>
        <dbReference type="ARBA" id="ARBA00072513"/>
    </source>
</evidence>
<evidence type="ECO:0000256" key="15">
    <source>
        <dbReference type="ARBA" id="ARBA00077920"/>
    </source>
</evidence>
<feature type="compositionally biased region" description="Low complexity" evidence="17">
    <location>
        <begin position="104"/>
        <end position="118"/>
    </location>
</feature>
<feature type="region of interest" description="Disordered" evidence="17">
    <location>
        <begin position="1"/>
        <end position="268"/>
    </location>
</feature>
<keyword evidence="13" id="KW-0393">Immunoglobulin domain</keyword>
<dbReference type="InterPro" id="IPR042625">
    <property type="entry name" value="JAM2"/>
</dbReference>
<dbReference type="InterPro" id="IPR007110">
    <property type="entry name" value="Ig-like_dom"/>
</dbReference>
<dbReference type="GO" id="GO:0009986">
    <property type="term" value="C:cell surface"/>
    <property type="evidence" value="ECO:0007669"/>
    <property type="project" value="UniProtKB-ARBA"/>
</dbReference>
<feature type="compositionally biased region" description="Pro residues" evidence="17">
    <location>
        <begin position="90"/>
        <end position="103"/>
    </location>
</feature>
<dbReference type="GO" id="GO:2000403">
    <property type="term" value="P:positive regulation of lymphocyte migration"/>
    <property type="evidence" value="ECO:0007669"/>
    <property type="project" value="UniProtKB-ARBA"/>
</dbReference>
<dbReference type="Ensembl" id="ENSCAFT00040034978.1">
    <property type="protein sequence ID" value="ENSCAFP00040030452.1"/>
    <property type="gene ID" value="ENSCAFG00040018925.1"/>
</dbReference>
<keyword evidence="9 18" id="KW-1133">Transmembrane helix</keyword>
<dbReference type="OrthoDB" id="10015491at2759"/>
<evidence type="ECO:0000256" key="11">
    <source>
        <dbReference type="ARBA" id="ARBA00023157"/>
    </source>
</evidence>
<evidence type="ECO:0000256" key="16">
    <source>
        <dbReference type="ARBA" id="ARBA00080794"/>
    </source>
</evidence>
<evidence type="ECO:0000256" key="10">
    <source>
        <dbReference type="ARBA" id="ARBA00023136"/>
    </source>
</evidence>
<dbReference type="Gene3D" id="2.60.40.10">
    <property type="entry name" value="Immunoglobulins"/>
    <property type="match status" value="2"/>
</dbReference>
<feature type="domain" description="Ig-like" evidence="19">
    <location>
        <begin position="287"/>
        <end position="382"/>
    </location>
</feature>
<organism evidence="20 21">
    <name type="scientific">Canis lupus familiaris</name>
    <name type="common">Dog</name>
    <name type="synonym">Canis familiaris</name>
    <dbReference type="NCBI Taxonomy" id="9615"/>
    <lineage>
        <taxon>Eukaryota</taxon>
        <taxon>Metazoa</taxon>
        <taxon>Chordata</taxon>
        <taxon>Craniata</taxon>
        <taxon>Vertebrata</taxon>
        <taxon>Euteleostomi</taxon>
        <taxon>Mammalia</taxon>
        <taxon>Eutheria</taxon>
        <taxon>Laurasiatheria</taxon>
        <taxon>Carnivora</taxon>
        <taxon>Caniformia</taxon>
        <taxon>Canidae</taxon>
        <taxon>Canis</taxon>
    </lineage>
</organism>
<evidence type="ECO:0000313" key="20">
    <source>
        <dbReference type="Ensembl" id="ENSCAFP00040030452.1"/>
    </source>
</evidence>
<evidence type="ECO:0000313" key="21">
    <source>
        <dbReference type="Proteomes" id="UP000694542"/>
    </source>
</evidence>
<dbReference type="GO" id="GO:0005923">
    <property type="term" value="C:bicellular tight junction"/>
    <property type="evidence" value="ECO:0007669"/>
    <property type="project" value="UniProtKB-SubCell"/>
</dbReference>
<evidence type="ECO:0000256" key="7">
    <source>
        <dbReference type="ARBA" id="ARBA00022729"/>
    </source>
</evidence>
<evidence type="ECO:0000256" key="12">
    <source>
        <dbReference type="ARBA" id="ARBA00023180"/>
    </source>
</evidence>
<feature type="domain" description="Ig-like" evidence="19">
    <location>
        <begin position="389"/>
        <end position="493"/>
    </location>
</feature>
<keyword evidence="12" id="KW-0325">Glycoprotein</keyword>
<dbReference type="FunFam" id="2.60.40.10:FF:001393">
    <property type="entry name" value="Junctional adhesion molecule 2"/>
    <property type="match status" value="1"/>
</dbReference>
<reference evidence="20" key="2">
    <citation type="submission" date="2025-08" db="UniProtKB">
        <authorList>
            <consortium name="Ensembl"/>
        </authorList>
    </citation>
    <scope>IDENTIFICATION</scope>
</reference>
<comment type="subcellular location">
    <subcellularLocation>
        <location evidence="2">Cell junction</location>
        <location evidence="2">Tight junction</location>
    </subcellularLocation>
    <subcellularLocation>
        <location evidence="1">Cell membrane</location>
        <topology evidence="1">Single-pass type I membrane protein</topology>
    </subcellularLocation>
</comment>
<reference evidence="20" key="1">
    <citation type="submission" date="2018-10" db="EMBL/GenBank/DDBJ databases">
        <title>De novo assembly of a Great Dane genome.</title>
        <authorList>
            <person name="Kidd J.M."/>
            <person name="Pendleton A.L."/>
            <person name="Shen F."/>
            <person name="Emery S."/>
        </authorList>
    </citation>
    <scope>NUCLEOTIDE SEQUENCE [LARGE SCALE GENOMIC DNA]</scope>
    <source>
        <strain evidence="20">Great Dane</strain>
    </source>
</reference>
<evidence type="ECO:0000256" key="8">
    <source>
        <dbReference type="ARBA" id="ARBA00022949"/>
    </source>
</evidence>
<evidence type="ECO:0000256" key="18">
    <source>
        <dbReference type="SAM" id="Phobius"/>
    </source>
</evidence>
<dbReference type="GO" id="GO:0050901">
    <property type="term" value="P:leukocyte tethering or rolling"/>
    <property type="evidence" value="ECO:0007669"/>
    <property type="project" value="UniProtKB-ARBA"/>
</dbReference>
<feature type="transmembrane region" description="Helical" evidence="18">
    <location>
        <begin position="492"/>
        <end position="516"/>
    </location>
</feature>
<dbReference type="Proteomes" id="UP000694542">
    <property type="component" value="Chromosome 31"/>
</dbReference>
<dbReference type="SUPFAM" id="SSF48726">
    <property type="entry name" value="Immunoglobulin"/>
    <property type="match status" value="2"/>
</dbReference>
<dbReference type="GO" id="GO:0097241">
    <property type="term" value="P:hematopoietic stem cell migration to bone marrow"/>
    <property type="evidence" value="ECO:0007669"/>
    <property type="project" value="UniProtKB-ARBA"/>
</dbReference>
<name>A0A8C0T3F5_CANLF</name>
<dbReference type="Pfam" id="PF13927">
    <property type="entry name" value="Ig_3"/>
    <property type="match status" value="1"/>
</dbReference>
<evidence type="ECO:0000256" key="4">
    <source>
        <dbReference type="ARBA" id="ARBA00022427"/>
    </source>
</evidence>
<dbReference type="PANTHER" id="PTHR44663:SF2">
    <property type="entry name" value="JUNCTIONAL ADHESION MOLECULE B"/>
    <property type="match status" value="1"/>
</dbReference>
<gene>
    <name evidence="20" type="primary">JAM2</name>
</gene>
<dbReference type="InterPro" id="IPR003599">
    <property type="entry name" value="Ig_sub"/>
</dbReference>
<dbReference type="FunFam" id="2.60.40.10:FF:000342">
    <property type="entry name" value="Junctional adhesion molecule A"/>
    <property type="match status" value="1"/>
</dbReference>
<evidence type="ECO:0000256" key="2">
    <source>
        <dbReference type="ARBA" id="ARBA00004435"/>
    </source>
</evidence>
<keyword evidence="10 18" id="KW-0472">Membrane</keyword>
<dbReference type="SMART" id="SM00408">
    <property type="entry name" value="IGc2"/>
    <property type="match status" value="2"/>
</dbReference>
<evidence type="ECO:0000256" key="5">
    <source>
        <dbReference type="ARBA" id="ARBA00022475"/>
    </source>
</evidence>
<evidence type="ECO:0000259" key="19">
    <source>
        <dbReference type="PROSITE" id="PS50835"/>
    </source>
</evidence>
<dbReference type="InterPro" id="IPR013783">
    <property type="entry name" value="Ig-like_fold"/>
</dbReference>
<dbReference type="InterPro" id="IPR003598">
    <property type="entry name" value="Ig_sub2"/>
</dbReference>